<keyword evidence="1" id="KW-0472">Membrane</keyword>
<gene>
    <name evidence="2" type="ORF">CHR53_05520</name>
</gene>
<evidence type="ECO:0000256" key="1">
    <source>
        <dbReference type="SAM" id="Phobius"/>
    </source>
</evidence>
<keyword evidence="1" id="KW-1133">Transmembrane helix</keyword>
<accession>A0A3T0HUF8</accession>
<organism evidence="2 3">
    <name type="scientific">Neobacillus mesonae</name>
    <dbReference type="NCBI Taxonomy" id="1193713"/>
    <lineage>
        <taxon>Bacteria</taxon>
        <taxon>Bacillati</taxon>
        <taxon>Bacillota</taxon>
        <taxon>Bacilli</taxon>
        <taxon>Bacillales</taxon>
        <taxon>Bacillaceae</taxon>
        <taxon>Neobacillus</taxon>
    </lineage>
</organism>
<keyword evidence="1" id="KW-0812">Transmembrane</keyword>
<dbReference type="KEGG" id="nmk:CHR53_05520"/>
<proteinExistence type="predicted"/>
<evidence type="ECO:0000313" key="3">
    <source>
        <dbReference type="Proteomes" id="UP000282892"/>
    </source>
</evidence>
<keyword evidence="3" id="KW-1185">Reference proteome</keyword>
<feature type="transmembrane region" description="Helical" evidence="1">
    <location>
        <begin position="6"/>
        <end position="23"/>
    </location>
</feature>
<protein>
    <submittedName>
        <fullName evidence="2">Uncharacterized protein</fullName>
    </submittedName>
</protein>
<dbReference type="AlphaFoldDB" id="A0A3T0HUF8"/>
<dbReference type="RefSeq" id="WP_127485561.1">
    <property type="nucleotide sequence ID" value="NZ_CP022572.1"/>
</dbReference>
<dbReference type="EMBL" id="CP022572">
    <property type="protein sequence ID" value="AZU60770.1"/>
    <property type="molecule type" value="Genomic_DNA"/>
</dbReference>
<dbReference type="OrthoDB" id="1912519at2"/>
<reference evidence="2 3" key="1">
    <citation type="submission" date="2017-07" db="EMBL/GenBank/DDBJ databases">
        <title>The complete genome sequence of Bacillus mesonae strain H20-5, an efficient strain improving plant abiotic stress resistance.</title>
        <authorList>
            <person name="Kim S.Y."/>
            <person name="Song H."/>
            <person name="Sang M.K."/>
            <person name="Weon H.-Y."/>
            <person name="Song J."/>
        </authorList>
    </citation>
    <scope>NUCLEOTIDE SEQUENCE [LARGE SCALE GENOMIC DNA]</scope>
    <source>
        <strain evidence="2 3">H20-5</strain>
    </source>
</reference>
<evidence type="ECO:0000313" key="2">
    <source>
        <dbReference type="EMBL" id="AZU60770.1"/>
    </source>
</evidence>
<name>A0A3T0HUF8_9BACI</name>
<sequence>MSRKIFIMIIVVGVIVFALYAYLKPSFPRSFHHRFTESTDLHNESINNLQLYENINGDRFKQAYAKGISKSRNHEKYDYYKIQNGVEIATNKAGYILRFIVENSKTASKKGIKPGDPIAKVRKAYGDHYYTRIEQGLVIFGYIDKKSHQSIEFWHDKKRVIFFRLDDQSME</sequence>
<dbReference type="Proteomes" id="UP000282892">
    <property type="component" value="Chromosome"/>
</dbReference>